<dbReference type="OrthoDB" id="4814201at2"/>
<organism evidence="13 14">
    <name type="scientific">Cellulomonas hominis</name>
    <dbReference type="NCBI Taxonomy" id="156981"/>
    <lineage>
        <taxon>Bacteria</taxon>
        <taxon>Bacillati</taxon>
        <taxon>Actinomycetota</taxon>
        <taxon>Actinomycetes</taxon>
        <taxon>Micrococcales</taxon>
        <taxon>Cellulomonadaceae</taxon>
        <taxon>Cellulomonas</taxon>
    </lineage>
</organism>
<evidence type="ECO:0000313" key="13">
    <source>
        <dbReference type="EMBL" id="TKR26760.1"/>
    </source>
</evidence>
<name>A0A7Z8NQX9_9CELL</name>
<feature type="domain" description="ABC transporter" evidence="12">
    <location>
        <begin position="4"/>
        <end position="241"/>
    </location>
</feature>
<keyword evidence="7 11" id="KW-1133">Transmembrane helix</keyword>
<dbReference type="Pfam" id="PF02687">
    <property type="entry name" value="FtsX"/>
    <property type="match status" value="1"/>
</dbReference>
<evidence type="ECO:0000256" key="3">
    <source>
        <dbReference type="ARBA" id="ARBA00022475"/>
    </source>
</evidence>
<feature type="compositionally biased region" description="Basic and acidic residues" evidence="10">
    <location>
        <begin position="226"/>
        <end position="237"/>
    </location>
</feature>
<comment type="subcellular location">
    <subcellularLocation>
        <location evidence="1">Cell inner membrane</location>
        <topology evidence="1">Multi-pass membrane protein</topology>
    </subcellularLocation>
</comment>
<dbReference type="GO" id="GO:0016887">
    <property type="term" value="F:ATP hydrolysis activity"/>
    <property type="evidence" value="ECO:0007669"/>
    <property type="project" value="InterPro"/>
</dbReference>
<dbReference type="GO" id="GO:0005524">
    <property type="term" value="F:ATP binding"/>
    <property type="evidence" value="ECO:0007669"/>
    <property type="project" value="UniProtKB-KW"/>
</dbReference>
<keyword evidence="3" id="KW-1003">Cell membrane</keyword>
<sequence length="645" mass="66239">MTRLSLVGVTKTYPGAQPVHALRGVDLVIGAGEFVVIEGPSGSGKSTLLNVLALLDTPSGGQYLIDGRDTAELDERERARVRGEAFGFVFQGFHLMDRRTVLDNVELGMFYAGLPADERRRRALVALDRVGLADTAHRRANELSGGQRQRVAIARALSVGSAVIVADEPTGNLDTETSGTVLALLHELNDAGATVILVTHSAEIAAGAPRRLLVRDGRIVAGPPEIARDAGEGEERAAAPAAADAPPRRPRPSPFAIVRDAAASVTSRWGRTATLAASVAVGVALALTTIGLSESAQAQVSDRFDAQLNRAVTLARAVPDPEAGAPVVVDGTTGGVSPEAVATLGSVPGVDAGALLTRHDPVWVALPGGRSPVADAFLMGATRDIVPAAELDVRWAGDVPVALGEDEVLLGRVVSTEVGLGPLSARPQVLLEGRPFVVRGIVEGGARVTDVGQAVITTVDVAATLRTPNADEVYLLTAAGAAGQVASQAPLLLRPQAPETFTVSIPPDPATLRGQVEGDVRTVLLVLTGVAVLASVVSLTSAMTMSVLERSREFGMRRAIGARAHQISGLVMSEAALVGALGGVVGAATGVVALLVITIARRWTPVLDLGNVPLAVAGGIAVGVVGGVAASVRARRIQPSDALRS</sequence>
<keyword evidence="6 13" id="KW-0067">ATP-binding</keyword>
<keyword evidence="2" id="KW-0813">Transport</keyword>
<proteinExistence type="inferred from homology"/>
<keyword evidence="8 11" id="KW-0472">Membrane</keyword>
<evidence type="ECO:0000259" key="12">
    <source>
        <dbReference type="PROSITE" id="PS50893"/>
    </source>
</evidence>
<evidence type="ECO:0000256" key="11">
    <source>
        <dbReference type="SAM" id="Phobius"/>
    </source>
</evidence>
<dbReference type="GO" id="GO:0022857">
    <property type="term" value="F:transmembrane transporter activity"/>
    <property type="evidence" value="ECO:0007669"/>
    <property type="project" value="UniProtKB-ARBA"/>
</dbReference>
<comment type="similarity">
    <text evidence="9">Belongs to the ABC transporter superfamily. Macrolide exporter (TC 3.A.1.122) family.</text>
</comment>
<dbReference type="PROSITE" id="PS00211">
    <property type="entry name" value="ABC_TRANSPORTER_1"/>
    <property type="match status" value="1"/>
</dbReference>
<accession>A0A7Z8NQX9</accession>
<dbReference type="CDD" id="cd03255">
    <property type="entry name" value="ABC_MJ0796_LolCDE_FtsE"/>
    <property type="match status" value="1"/>
</dbReference>
<dbReference type="Gene3D" id="3.40.50.300">
    <property type="entry name" value="P-loop containing nucleotide triphosphate hydrolases"/>
    <property type="match status" value="1"/>
</dbReference>
<feature type="transmembrane region" description="Helical" evidence="11">
    <location>
        <begin position="523"/>
        <end position="548"/>
    </location>
</feature>
<dbReference type="InterPro" id="IPR003838">
    <property type="entry name" value="ABC3_permease_C"/>
</dbReference>
<evidence type="ECO:0000313" key="14">
    <source>
        <dbReference type="Proteomes" id="UP000308121"/>
    </source>
</evidence>
<dbReference type="RefSeq" id="WP_154728421.1">
    <property type="nucleotide sequence ID" value="NZ_SZYE01000016.1"/>
</dbReference>
<protein>
    <submittedName>
        <fullName evidence="13">ABC transporter ATP-binding protein/permease</fullName>
    </submittedName>
</protein>
<comment type="caution">
    <text evidence="13">The sequence shown here is derived from an EMBL/GenBank/DDBJ whole genome shotgun (WGS) entry which is preliminary data.</text>
</comment>
<feature type="transmembrane region" description="Helical" evidence="11">
    <location>
        <begin position="575"/>
        <end position="600"/>
    </location>
</feature>
<dbReference type="InterPro" id="IPR017911">
    <property type="entry name" value="MacB-like_ATP-bd"/>
</dbReference>
<dbReference type="SUPFAM" id="SSF52540">
    <property type="entry name" value="P-loop containing nucleoside triphosphate hydrolases"/>
    <property type="match status" value="1"/>
</dbReference>
<dbReference type="Proteomes" id="UP000308121">
    <property type="component" value="Unassembled WGS sequence"/>
</dbReference>
<evidence type="ECO:0000256" key="8">
    <source>
        <dbReference type="ARBA" id="ARBA00023136"/>
    </source>
</evidence>
<dbReference type="InterPro" id="IPR003439">
    <property type="entry name" value="ABC_transporter-like_ATP-bd"/>
</dbReference>
<keyword evidence="4 11" id="KW-0812">Transmembrane</keyword>
<dbReference type="PROSITE" id="PS50893">
    <property type="entry name" value="ABC_TRANSPORTER_2"/>
    <property type="match status" value="1"/>
</dbReference>
<evidence type="ECO:0000256" key="7">
    <source>
        <dbReference type="ARBA" id="ARBA00022989"/>
    </source>
</evidence>
<evidence type="ECO:0000256" key="9">
    <source>
        <dbReference type="ARBA" id="ARBA00038388"/>
    </source>
</evidence>
<dbReference type="Pfam" id="PF00005">
    <property type="entry name" value="ABC_tran"/>
    <property type="match status" value="1"/>
</dbReference>
<dbReference type="InterPro" id="IPR003593">
    <property type="entry name" value="AAA+_ATPase"/>
</dbReference>
<reference evidence="13 14" key="1">
    <citation type="submission" date="2019-05" db="EMBL/GenBank/DDBJ databases">
        <title>Genome sequence of Cellulomonas hominis strain CS1.</title>
        <authorList>
            <person name="Belmont J."/>
            <person name="Maclea K.S."/>
        </authorList>
    </citation>
    <scope>NUCLEOTIDE SEQUENCE [LARGE SCALE GENOMIC DNA]</scope>
    <source>
        <strain evidence="13 14">CS1</strain>
    </source>
</reference>
<dbReference type="AlphaFoldDB" id="A0A7Z8NQX9"/>
<dbReference type="InterPro" id="IPR015854">
    <property type="entry name" value="ABC_transpr_LolD-like"/>
</dbReference>
<dbReference type="PANTHER" id="PTHR24220">
    <property type="entry name" value="IMPORT ATP-BINDING PROTEIN"/>
    <property type="match status" value="1"/>
</dbReference>
<dbReference type="SMART" id="SM00382">
    <property type="entry name" value="AAA"/>
    <property type="match status" value="1"/>
</dbReference>
<dbReference type="EMBL" id="SZYE01000016">
    <property type="protein sequence ID" value="TKR26760.1"/>
    <property type="molecule type" value="Genomic_DNA"/>
</dbReference>
<dbReference type="InterPro" id="IPR027417">
    <property type="entry name" value="P-loop_NTPase"/>
</dbReference>
<evidence type="ECO:0000256" key="1">
    <source>
        <dbReference type="ARBA" id="ARBA00004429"/>
    </source>
</evidence>
<evidence type="ECO:0000256" key="4">
    <source>
        <dbReference type="ARBA" id="ARBA00022692"/>
    </source>
</evidence>
<feature type="transmembrane region" description="Helical" evidence="11">
    <location>
        <begin position="612"/>
        <end position="632"/>
    </location>
</feature>
<evidence type="ECO:0000256" key="5">
    <source>
        <dbReference type="ARBA" id="ARBA00022741"/>
    </source>
</evidence>
<feature type="region of interest" description="Disordered" evidence="10">
    <location>
        <begin position="224"/>
        <end position="254"/>
    </location>
</feature>
<dbReference type="InterPro" id="IPR017871">
    <property type="entry name" value="ABC_transporter-like_CS"/>
</dbReference>
<evidence type="ECO:0000256" key="2">
    <source>
        <dbReference type="ARBA" id="ARBA00022448"/>
    </source>
</evidence>
<evidence type="ECO:0000256" key="6">
    <source>
        <dbReference type="ARBA" id="ARBA00022840"/>
    </source>
</evidence>
<dbReference type="GO" id="GO:0005886">
    <property type="term" value="C:plasma membrane"/>
    <property type="evidence" value="ECO:0007669"/>
    <property type="project" value="UniProtKB-SubCell"/>
</dbReference>
<dbReference type="FunFam" id="3.40.50.300:FF:000032">
    <property type="entry name" value="Export ABC transporter ATP-binding protein"/>
    <property type="match status" value="1"/>
</dbReference>
<dbReference type="PANTHER" id="PTHR24220:SF86">
    <property type="entry name" value="ABC TRANSPORTER ABCH.1"/>
    <property type="match status" value="1"/>
</dbReference>
<gene>
    <name evidence="13" type="ORF">FA014_04030</name>
</gene>
<evidence type="ECO:0000256" key="10">
    <source>
        <dbReference type="SAM" id="MobiDB-lite"/>
    </source>
</evidence>
<keyword evidence="5" id="KW-0547">Nucleotide-binding</keyword>
<dbReference type="GO" id="GO:0098796">
    <property type="term" value="C:membrane protein complex"/>
    <property type="evidence" value="ECO:0007669"/>
    <property type="project" value="UniProtKB-ARBA"/>
</dbReference>